<dbReference type="Proteomes" id="UP001396898">
    <property type="component" value="Unassembled WGS sequence"/>
</dbReference>
<protein>
    <submittedName>
        <fullName evidence="1">HET-domain-containing protein</fullName>
    </submittedName>
</protein>
<accession>A0ABR1RCE7</accession>
<proteinExistence type="predicted"/>
<dbReference type="PANTHER" id="PTHR33112:SF16">
    <property type="entry name" value="HETEROKARYON INCOMPATIBILITY DOMAIN-CONTAINING PROTEIN"/>
    <property type="match status" value="1"/>
</dbReference>
<reference evidence="1 2" key="1">
    <citation type="submission" date="2023-01" db="EMBL/GenBank/DDBJ databases">
        <title>Analysis of 21 Apiospora genomes using comparative genomics revels a genus with tremendous synthesis potential of carbohydrate active enzymes and secondary metabolites.</title>
        <authorList>
            <person name="Sorensen T."/>
        </authorList>
    </citation>
    <scope>NUCLEOTIDE SEQUENCE [LARGE SCALE GENOMIC DNA]</scope>
    <source>
        <strain evidence="1 2">CBS 20057</strain>
    </source>
</reference>
<name>A0ABR1RCE7_9PEZI</name>
<sequence length="348" mass="39761">MPFRSRVDPSIVGQYKIEFANCFREGLSRESYRRDIPPSRWFSRGWTYQEEWLSSRTLYVGLGSMGFTCASIGHCVYGQRREKSVMSLRKALSKYGHYMGGMWAESVYIYCDRYLTAADDRLPAMSGIAGAFSNSMGDGYLAGIWKSDILRGVLWSYIPNGEPQIRSLGKLLESISNPETYIAPSWSWAGHRYIQFELMYTDDRLISHCQATGSTTVHGNNKFGRVTEGYLLLTGRTWDIGPRTSIIKVEKEKMLTLGENMRVIHQLDWTTDGQLLRGNFKLILLASYYDAASAEGESRRVVQSFGLILHKWESTKSFVRVGTFKSEIRDVSIDVFFRQLDIETVRVI</sequence>
<evidence type="ECO:0000313" key="2">
    <source>
        <dbReference type="Proteomes" id="UP001396898"/>
    </source>
</evidence>
<keyword evidence="2" id="KW-1185">Reference proteome</keyword>
<organism evidence="1 2">
    <name type="scientific">Apiospora marii</name>
    <dbReference type="NCBI Taxonomy" id="335849"/>
    <lineage>
        <taxon>Eukaryota</taxon>
        <taxon>Fungi</taxon>
        <taxon>Dikarya</taxon>
        <taxon>Ascomycota</taxon>
        <taxon>Pezizomycotina</taxon>
        <taxon>Sordariomycetes</taxon>
        <taxon>Xylariomycetidae</taxon>
        <taxon>Amphisphaeriales</taxon>
        <taxon>Apiosporaceae</taxon>
        <taxon>Apiospora</taxon>
    </lineage>
</organism>
<gene>
    <name evidence="1" type="ORF">PG991_010686</name>
</gene>
<comment type="caution">
    <text evidence="1">The sequence shown here is derived from an EMBL/GenBank/DDBJ whole genome shotgun (WGS) entry which is preliminary data.</text>
</comment>
<dbReference type="PANTHER" id="PTHR33112">
    <property type="entry name" value="DOMAIN PROTEIN, PUTATIVE-RELATED"/>
    <property type="match status" value="1"/>
</dbReference>
<evidence type="ECO:0000313" key="1">
    <source>
        <dbReference type="EMBL" id="KAK8008135.1"/>
    </source>
</evidence>
<dbReference type="EMBL" id="JAQQWI010000016">
    <property type="protein sequence ID" value="KAK8008135.1"/>
    <property type="molecule type" value="Genomic_DNA"/>
</dbReference>